<dbReference type="RefSeq" id="XP_065657498.1">
    <property type="nucleotide sequence ID" value="XM_065801426.1"/>
</dbReference>
<keyword evidence="4" id="KW-1185">Reference proteome</keyword>
<sequence>MNFKLICIIILNSLVAYYSVVPKITAAAVIVVVAAISYLKYEYVQTQRATSWYYSFVRNLTQVHSQHATSWYSFVRNPTQVAMNPIEYILIRAGAFVIVCSFFSLLIYVPLVPTPTISPTHIKIPSEVPPVPTPTMPPTPIKVPSEVPPVPTPTMPPTPIKVPSEGTHHNQKSIENLNEKDFCKNNECCNDQWLIEDLSGLENELNEKVFGQHLANKIVSEAVKSHIKNKDPKSPLVMSFHGKTGTGKTFVSHIVANSLFKKGIESKFFQCKVPAIHFKNNNLKECKDELIKHIQYNSEQCYRMLFVFDEFDFMPVGLSDVMTPYLDYHAAVDGRDYRKNIFIFLSNVAGDMISNYIVRHYKSNRSRESIVSKDLEKYIANIALNSKGGFNDSKIFKKKLVNVYVPFLPLEKKHVKQCAEAEMKNNNYSFKKSTLEAIADDLYYFPDETPSFSVQGCKTVAGKVNQLQRE</sequence>
<dbReference type="PANTHER" id="PTHR10760:SF2">
    <property type="entry name" value="LD13476P-RELATED"/>
    <property type="match status" value="1"/>
</dbReference>
<feature type="domain" description="Torsin-1A C-terminal" evidence="3">
    <location>
        <begin position="410"/>
        <end position="464"/>
    </location>
</feature>
<keyword evidence="2" id="KW-1133">Transmembrane helix</keyword>
<dbReference type="SUPFAM" id="SSF52540">
    <property type="entry name" value="P-loop containing nucleoside triphosphate hydrolases"/>
    <property type="match status" value="1"/>
</dbReference>
<dbReference type="Pfam" id="PF21376">
    <property type="entry name" value="TOR1A_C"/>
    <property type="match status" value="1"/>
</dbReference>
<evidence type="ECO:0000256" key="1">
    <source>
        <dbReference type="ARBA" id="ARBA00006235"/>
    </source>
</evidence>
<dbReference type="Gene3D" id="3.40.50.300">
    <property type="entry name" value="P-loop containing nucleotide triphosphate hydrolases"/>
    <property type="match status" value="1"/>
</dbReference>
<name>A0ABM4C7B7_HYDVU</name>
<evidence type="ECO:0000313" key="5">
    <source>
        <dbReference type="RefSeq" id="XP_065657498.1"/>
    </source>
</evidence>
<dbReference type="Proteomes" id="UP001652625">
    <property type="component" value="Chromosome 07"/>
</dbReference>
<dbReference type="GeneID" id="136082360"/>
<evidence type="ECO:0000259" key="3">
    <source>
        <dbReference type="Pfam" id="PF21376"/>
    </source>
</evidence>
<dbReference type="InterPro" id="IPR010448">
    <property type="entry name" value="Torsin"/>
</dbReference>
<keyword evidence="2" id="KW-0812">Transmembrane</keyword>
<feature type="transmembrane region" description="Helical" evidence="2">
    <location>
        <begin position="20"/>
        <end position="39"/>
    </location>
</feature>
<gene>
    <name evidence="5" type="primary">LOC136082360</name>
</gene>
<comment type="similarity">
    <text evidence="1">Belongs to the ClpA/ClpB family. Torsin subfamily.</text>
</comment>
<reference evidence="5" key="1">
    <citation type="submission" date="2025-08" db="UniProtKB">
        <authorList>
            <consortium name="RefSeq"/>
        </authorList>
    </citation>
    <scope>IDENTIFICATION</scope>
</reference>
<dbReference type="Pfam" id="PF06309">
    <property type="entry name" value="Torsin"/>
    <property type="match status" value="1"/>
</dbReference>
<evidence type="ECO:0000313" key="4">
    <source>
        <dbReference type="Proteomes" id="UP001652625"/>
    </source>
</evidence>
<evidence type="ECO:0000256" key="2">
    <source>
        <dbReference type="SAM" id="Phobius"/>
    </source>
</evidence>
<organism evidence="4 5">
    <name type="scientific">Hydra vulgaris</name>
    <name type="common">Hydra</name>
    <name type="synonym">Hydra attenuata</name>
    <dbReference type="NCBI Taxonomy" id="6087"/>
    <lineage>
        <taxon>Eukaryota</taxon>
        <taxon>Metazoa</taxon>
        <taxon>Cnidaria</taxon>
        <taxon>Hydrozoa</taxon>
        <taxon>Hydroidolina</taxon>
        <taxon>Anthoathecata</taxon>
        <taxon>Aplanulata</taxon>
        <taxon>Hydridae</taxon>
        <taxon>Hydra</taxon>
    </lineage>
</organism>
<accession>A0ABM4C7B7</accession>
<proteinExistence type="inferred from homology"/>
<dbReference type="InterPro" id="IPR027417">
    <property type="entry name" value="P-loop_NTPase"/>
</dbReference>
<feature type="transmembrane region" description="Helical" evidence="2">
    <location>
        <begin position="89"/>
        <end position="111"/>
    </location>
</feature>
<dbReference type="PANTHER" id="PTHR10760">
    <property type="entry name" value="TORSIN"/>
    <property type="match status" value="1"/>
</dbReference>
<keyword evidence="2" id="KW-0472">Membrane</keyword>
<protein>
    <submittedName>
        <fullName evidence="5">Torsin-1A-like isoform X4</fullName>
    </submittedName>
</protein>
<dbReference type="InterPro" id="IPR049337">
    <property type="entry name" value="TOR1A_C"/>
</dbReference>